<dbReference type="CDD" id="cd02870">
    <property type="entry name" value="PseudoU_synth_RsuA_like"/>
    <property type="match status" value="1"/>
</dbReference>
<dbReference type="InterPro" id="IPR050343">
    <property type="entry name" value="RsuA_PseudoU_synthase"/>
</dbReference>
<dbReference type="Gene3D" id="3.30.70.580">
    <property type="entry name" value="Pseudouridine synthase I, catalytic domain, N-terminal subdomain"/>
    <property type="match status" value="1"/>
</dbReference>
<name>A0A1F5NSS1_9BACT</name>
<dbReference type="GO" id="GO:0000455">
    <property type="term" value="P:enzyme-directed rRNA pseudouridine synthesis"/>
    <property type="evidence" value="ECO:0007669"/>
    <property type="project" value="UniProtKB-ARBA"/>
</dbReference>
<comment type="similarity">
    <text evidence="1 4">Belongs to the pseudouridine synthase RsuA family.</text>
</comment>
<keyword evidence="2 4" id="KW-0413">Isomerase</keyword>
<dbReference type="Proteomes" id="UP000178892">
    <property type="component" value="Unassembled WGS sequence"/>
</dbReference>
<dbReference type="PANTHER" id="PTHR47683:SF2">
    <property type="entry name" value="RNA-BINDING S4 DOMAIN-CONTAINING PROTEIN"/>
    <property type="match status" value="1"/>
</dbReference>
<dbReference type="STRING" id="1817825.A2720_04115"/>
<dbReference type="CDD" id="cd00165">
    <property type="entry name" value="S4"/>
    <property type="match status" value="1"/>
</dbReference>
<evidence type="ECO:0000313" key="7">
    <source>
        <dbReference type="Proteomes" id="UP000178892"/>
    </source>
</evidence>
<reference evidence="6 7" key="1">
    <citation type="journal article" date="2016" name="Nat. Commun.">
        <title>Thousands of microbial genomes shed light on interconnected biogeochemical processes in an aquifer system.</title>
        <authorList>
            <person name="Anantharaman K."/>
            <person name="Brown C.T."/>
            <person name="Hug L.A."/>
            <person name="Sharon I."/>
            <person name="Castelle C.J."/>
            <person name="Probst A.J."/>
            <person name="Thomas B.C."/>
            <person name="Singh A."/>
            <person name="Wilkins M.J."/>
            <person name="Karaoz U."/>
            <person name="Brodie E.L."/>
            <person name="Williams K.H."/>
            <person name="Hubbard S.S."/>
            <person name="Banfield J.F."/>
        </authorList>
    </citation>
    <scope>NUCLEOTIDE SEQUENCE [LARGE SCALE GENOMIC DNA]</scope>
</reference>
<dbReference type="SMART" id="SM00363">
    <property type="entry name" value="S4"/>
    <property type="match status" value="1"/>
</dbReference>
<dbReference type="InterPro" id="IPR020094">
    <property type="entry name" value="TruA/RsuA/RluB/E/F_N"/>
</dbReference>
<comment type="caution">
    <text evidence="6">The sequence shown here is derived from an EMBL/GenBank/DDBJ whole genome shotgun (WGS) entry which is preliminary data.</text>
</comment>
<keyword evidence="3" id="KW-0694">RNA-binding</keyword>
<evidence type="ECO:0000259" key="5">
    <source>
        <dbReference type="SMART" id="SM00363"/>
    </source>
</evidence>
<proteinExistence type="inferred from homology"/>
<dbReference type="PROSITE" id="PS01149">
    <property type="entry name" value="PSI_RSU"/>
    <property type="match status" value="1"/>
</dbReference>
<dbReference type="GO" id="GO:0003723">
    <property type="term" value="F:RNA binding"/>
    <property type="evidence" value="ECO:0007669"/>
    <property type="project" value="UniProtKB-KW"/>
</dbReference>
<evidence type="ECO:0000256" key="2">
    <source>
        <dbReference type="ARBA" id="ARBA00023235"/>
    </source>
</evidence>
<gene>
    <name evidence="6" type="ORF">A2720_04115</name>
</gene>
<dbReference type="EC" id="5.4.99.-" evidence="4"/>
<feature type="domain" description="RNA-binding S4" evidence="5">
    <location>
        <begin position="3"/>
        <end position="68"/>
    </location>
</feature>
<dbReference type="InterPro" id="IPR018496">
    <property type="entry name" value="PsdUridine_synth_RsuA/RluB_CS"/>
</dbReference>
<dbReference type="InterPro" id="IPR000748">
    <property type="entry name" value="PsdUridine_synth_RsuA/RluB/E/F"/>
</dbReference>
<evidence type="ECO:0000313" key="6">
    <source>
        <dbReference type="EMBL" id="OGE80719.1"/>
    </source>
</evidence>
<sequence length="227" mass="26096">MLERLQKYISRAGAASRRHAEELIVAGKVKVNGQVVRVLGTKIDPERDRVEVNSKQITVSSLIYLALNKPKRYMTTRHDPQKRRTVYDLLPAELRNKVWPIGRLDFNTEGLLLLTNDGELTQSLTHPSAEHEKEYEVILDKEISNSRLEKIKTGVVLDGRRTAPAKARVDGQTVYLTIHEGWKRQIRKMFAVFGYTVRNLKRIRIGKLRLGNLPLGKHIFLEKNQIL</sequence>
<dbReference type="SUPFAM" id="SSF55120">
    <property type="entry name" value="Pseudouridine synthase"/>
    <property type="match status" value="1"/>
</dbReference>
<protein>
    <recommendedName>
        <fullName evidence="4">Pseudouridine synthase</fullName>
        <ecNumber evidence="4">5.4.99.-</ecNumber>
    </recommendedName>
</protein>
<dbReference type="NCBIfam" id="TIGR00093">
    <property type="entry name" value="pseudouridine synthase"/>
    <property type="match status" value="1"/>
</dbReference>
<organism evidence="6 7">
    <name type="scientific">Candidatus Doudnabacteria bacterium RIFCSPHIGHO2_01_FULL_46_24</name>
    <dbReference type="NCBI Taxonomy" id="1817825"/>
    <lineage>
        <taxon>Bacteria</taxon>
        <taxon>Candidatus Doudnaibacteriota</taxon>
    </lineage>
</organism>
<dbReference type="FunFam" id="3.10.290.10:FF:000003">
    <property type="entry name" value="Pseudouridine synthase"/>
    <property type="match status" value="1"/>
</dbReference>
<dbReference type="Gene3D" id="3.30.70.1560">
    <property type="entry name" value="Alpha-L RNA-binding motif"/>
    <property type="match status" value="1"/>
</dbReference>
<evidence type="ECO:0000256" key="4">
    <source>
        <dbReference type="RuleBase" id="RU003887"/>
    </source>
</evidence>
<dbReference type="AlphaFoldDB" id="A0A1F5NSS1"/>
<dbReference type="Gene3D" id="3.10.290.10">
    <property type="entry name" value="RNA-binding S4 domain"/>
    <property type="match status" value="1"/>
</dbReference>
<evidence type="ECO:0000256" key="3">
    <source>
        <dbReference type="PROSITE-ProRule" id="PRU00182"/>
    </source>
</evidence>
<dbReference type="InterPro" id="IPR006145">
    <property type="entry name" value="PsdUridine_synth_RsuA/RluA"/>
</dbReference>
<dbReference type="InterPro" id="IPR020103">
    <property type="entry name" value="PsdUridine_synth_cat_dom_sf"/>
</dbReference>
<accession>A0A1F5NSS1</accession>
<dbReference type="InterPro" id="IPR036986">
    <property type="entry name" value="S4_RNA-bd_sf"/>
</dbReference>
<evidence type="ECO:0000256" key="1">
    <source>
        <dbReference type="ARBA" id="ARBA00008348"/>
    </source>
</evidence>
<dbReference type="InterPro" id="IPR002942">
    <property type="entry name" value="S4_RNA-bd"/>
</dbReference>
<dbReference type="SUPFAM" id="SSF55174">
    <property type="entry name" value="Alpha-L RNA-binding motif"/>
    <property type="match status" value="1"/>
</dbReference>
<dbReference type="InterPro" id="IPR042092">
    <property type="entry name" value="PsdUridine_s_RsuA/RluB/E/F_cat"/>
</dbReference>
<dbReference type="EMBL" id="MFEL01000018">
    <property type="protein sequence ID" value="OGE80719.1"/>
    <property type="molecule type" value="Genomic_DNA"/>
</dbReference>
<dbReference type="PANTHER" id="PTHR47683">
    <property type="entry name" value="PSEUDOURIDINE SYNTHASE FAMILY PROTEIN-RELATED"/>
    <property type="match status" value="1"/>
</dbReference>
<dbReference type="Pfam" id="PF01479">
    <property type="entry name" value="S4"/>
    <property type="match status" value="1"/>
</dbReference>
<dbReference type="GO" id="GO:0120159">
    <property type="term" value="F:rRNA pseudouridine synthase activity"/>
    <property type="evidence" value="ECO:0007669"/>
    <property type="project" value="UniProtKB-ARBA"/>
</dbReference>
<dbReference type="PROSITE" id="PS50889">
    <property type="entry name" value="S4"/>
    <property type="match status" value="1"/>
</dbReference>
<dbReference type="Pfam" id="PF00849">
    <property type="entry name" value="PseudoU_synth_2"/>
    <property type="match status" value="1"/>
</dbReference>